<evidence type="ECO:0000256" key="1">
    <source>
        <dbReference type="ARBA" id="ARBA00022630"/>
    </source>
</evidence>
<reference evidence="9 10" key="1">
    <citation type="submission" date="2019-03" db="EMBL/GenBank/DDBJ databases">
        <title>Ramlibacter henchirensis DSM 14656, whole genome shotgun sequence.</title>
        <authorList>
            <person name="Zhang X."/>
            <person name="Feng G."/>
            <person name="Zhu H."/>
        </authorList>
    </citation>
    <scope>NUCLEOTIDE SEQUENCE [LARGE SCALE GENOMIC DNA]</scope>
    <source>
        <strain evidence="9 10">DSM 14656</strain>
    </source>
</reference>
<evidence type="ECO:0000256" key="4">
    <source>
        <dbReference type="ARBA" id="ARBA00023002"/>
    </source>
</evidence>
<dbReference type="Pfam" id="PF00111">
    <property type="entry name" value="Fer2"/>
    <property type="match status" value="1"/>
</dbReference>
<feature type="domain" description="FAD-binding FR-type" evidence="8">
    <location>
        <begin position="3"/>
        <end position="106"/>
    </location>
</feature>
<evidence type="ECO:0000256" key="2">
    <source>
        <dbReference type="ARBA" id="ARBA00022714"/>
    </source>
</evidence>
<dbReference type="PANTHER" id="PTHR47354">
    <property type="entry name" value="NADH OXIDOREDUCTASE HCR"/>
    <property type="match status" value="1"/>
</dbReference>
<protein>
    <submittedName>
        <fullName evidence="9">Oxidoreductase</fullName>
    </submittedName>
</protein>
<dbReference type="PRINTS" id="PR00409">
    <property type="entry name" value="PHDIOXRDTASE"/>
</dbReference>
<comment type="caution">
    <text evidence="9">The sequence shown here is derived from an EMBL/GenBank/DDBJ whole genome shotgun (WGS) entry which is preliminary data.</text>
</comment>
<evidence type="ECO:0000259" key="8">
    <source>
        <dbReference type="PROSITE" id="PS51384"/>
    </source>
</evidence>
<dbReference type="InterPro" id="IPR001433">
    <property type="entry name" value="OxRdtase_FAD/NAD-bd"/>
</dbReference>
<keyword evidence="1" id="KW-0285">Flavoprotein</keyword>
<dbReference type="InterPro" id="IPR012675">
    <property type="entry name" value="Beta-grasp_dom_sf"/>
</dbReference>
<dbReference type="Gene3D" id="3.10.20.30">
    <property type="match status" value="1"/>
</dbReference>
<dbReference type="Proteomes" id="UP000298180">
    <property type="component" value="Unassembled WGS sequence"/>
</dbReference>
<dbReference type="PROSITE" id="PS00197">
    <property type="entry name" value="2FE2S_FER_1"/>
    <property type="match status" value="1"/>
</dbReference>
<dbReference type="AlphaFoldDB" id="A0A4Z0BWW7"/>
<dbReference type="InterPro" id="IPR001041">
    <property type="entry name" value="2Fe-2S_ferredoxin-type"/>
</dbReference>
<evidence type="ECO:0000256" key="5">
    <source>
        <dbReference type="ARBA" id="ARBA00023004"/>
    </source>
</evidence>
<dbReference type="CDD" id="cd06185">
    <property type="entry name" value="PDR_like"/>
    <property type="match status" value="1"/>
</dbReference>
<dbReference type="InterPro" id="IPR036010">
    <property type="entry name" value="2Fe-2S_ferredoxin-like_sf"/>
</dbReference>
<dbReference type="InterPro" id="IPR006058">
    <property type="entry name" value="2Fe2S_fd_BS"/>
</dbReference>
<dbReference type="EMBL" id="SMLM01000002">
    <property type="protein sequence ID" value="TFZ02850.1"/>
    <property type="molecule type" value="Genomic_DNA"/>
</dbReference>
<dbReference type="SUPFAM" id="SSF54292">
    <property type="entry name" value="2Fe-2S ferredoxin-like"/>
    <property type="match status" value="1"/>
</dbReference>
<dbReference type="PANTHER" id="PTHR47354:SF1">
    <property type="entry name" value="CARNITINE MONOOXYGENASE REDUCTASE SUBUNIT"/>
    <property type="match status" value="1"/>
</dbReference>
<keyword evidence="5" id="KW-0408">Iron</keyword>
<accession>A0A4Z0BWW7</accession>
<keyword evidence="4" id="KW-0560">Oxidoreductase</keyword>
<dbReference type="PROSITE" id="PS51384">
    <property type="entry name" value="FAD_FR"/>
    <property type="match status" value="1"/>
</dbReference>
<name>A0A4Z0BWW7_9BURK</name>
<evidence type="ECO:0000259" key="7">
    <source>
        <dbReference type="PROSITE" id="PS51085"/>
    </source>
</evidence>
<dbReference type="GO" id="GO:0046872">
    <property type="term" value="F:metal ion binding"/>
    <property type="evidence" value="ECO:0007669"/>
    <property type="project" value="UniProtKB-KW"/>
</dbReference>
<dbReference type="CDD" id="cd00207">
    <property type="entry name" value="fer2"/>
    <property type="match status" value="1"/>
</dbReference>
<keyword evidence="2" id="KW-0001">2Fe-2S</keyword>
<dbReference type="GO" id="GO:0051537">
    <property type="term" value="F:2 iron, 2 sulfur cluster binding"/>
    <property type="evidence" value="ECO:0007669"/>
    <property type="project" value="UniProtKB-KW"/>
</dbReference>
<keyword evidence="3" id="KW-0479">Metal-binding</keyword>
<dbReference type="InterPro" id="IPR017938">
    <property type="entry name" value="Riboflavin_synthase-like_b-brl"/>
</dbReference>
<dbReference type="InterPro" id="IPR017927">
    <property type="entry name" value="FAD-bd_FR_type"/>
</dbReference>
<feature type="domain" description="2Fe-2S ferredoxin-type" evidence="7">
    <location>
        <begin position="235"/>
        <end position="320"/>
    </location>
</feature>
<dbReference type="PROSITE" id="PS51085">
    <property type="entry name" value="2FE2S_FER_2"/>
    <property type="match status" value="1"/>
</dbReference>
<dbReference type="InterPro" id="IPR039261">
    <property type="entry name" value="FNR_nucleotide-bd"/>
</dbReference>
<keyword evidence="6" id="KW-0411">Iron-sulfur</keyword>
<dbReference type="SUPFAM" id="SSF52343">
    <property type="entry name" value="Ferredoxin reductase-like, C-terminal NADP-linked domain"/>
    <property type="match status" value="1"/>
</dbReference>
<evidence type="ECO:0000313" key="10">
    <source>
        <dbReference type="Proteomes" id="UP000298180"/>
    </source>
</evidence>
<evidence type="ECO:0000313" key="9">
    <source>
        <dbReference type="EMBL" id="TFZ02850.1"/>
    </source>
</evidence>
<proteinExistence type="predicted"/>
<dbReference type="Pfam" id="PF00175">
    <property type="entry name" value="NAD_binding_1"/>
    <property type="match status" value="1"/>
</dbReference>
<dbReference type="RefSeq" id="WP_135264374.1">
    <property type="nucleotide sequence ID" value="NZ_SMLM01000002.1"/>
</dbReference>
<evidence type="ECO:0000256" key="6">
    <source>
        <dbReference type="ARBA" id="ARBA00023014"/>
    </source>
</evidence>
<evidence type="ECO:0000256" key="3">
    <source>
        <dbReference type="ARBA" id="ARBA00022723"/>
    </source>
</evidence>
<gene>
    <name evidence="9" type="ORF">EZ313_16560</name>
</gene>
<dbReference type="Gene3D" id="2.40.30.10">
    <property type="entry name" value="Translation factors"/>
    <property type="match status" value="1"/>
</dbReference>
<dbReference type="SUPFAM" id="SSF63380">
    <property type="entry name" value="Riboflavin synthase domain-like"/>
    <property type="match status" value="1"/>
</dbReference>
<dbReference type="Gene3D" id="3.40.50.80">
    <property type="entry name" value="Nucleotide-binding domain of ferredoxin-NADP reductase (FNR) module"/>
    <property type="match status" value="1"/>
</dbReference>
<keyword evidence="10" id="KW-1185">Reference proteome</keyword>
<dbReference type="GO" id="GO:0016491">
    <property type="term" value="F:oxidoreductase activity"/>
    <property type="evidence" value="ECO:0007669"/>
    <property type="project" value="UniProtKB-KW"/>
</dbReference>
<sequence>MQTASSLSVLIRQLRLESAGVLSVELERDDGAALPAYEAGAHVDVHLPGAGTRSYSLVGAPGAFATYHLGIKCEADGRGGSRWFHESARVGDRLEISPPKNDFRLAEEAPHSVFIAGGIGITPLLSMIGRLASLGRSWELHFAARDRRSMPFEAHLEQHAATGSGRVVKHFSAEGQGRPDIQAIVGSAAADAHLYCCGPTGMIDAFVEAARHRSPDTVHYERFASAEAPATEGGFTLQLARDGRCFDVPPGKSILDVLLEAGVDVPYSCMQGVCGSCRLSVIEGQPDHRDGYLSDNERAANDALIPCCSGSLSPRLVVDL</sequence>
<organism evidence="9 10">
    <name type="scientific">Ramlibacter henchirensis</name>
    <dbReference type="NCBI Taxonomy" id="204072"/>
    <lineage>
        <taxon>Bacteria</taxon>
        <taxon>Pseudomonadati</taxon>
        <taxon>Pseudomonadota</taxon>
        <taxon>Betaproteobacteria</taxon>
        <taxon>Burkholderiales</taxon>
        <taxon>Comamonadaceae</taxon>
        <taxon>Ramlibacter</taxon>
    </lineage>
</organism>
<dbReference type="InterPro" id="IPR050415">
    <property type="entry name" value="MRET"/>
</dbReference>
<dbReference type="OrthoDB" id="370747at2"/>